<evidence type="ECO:0000256" key="1">
    <source>
        <dbReference type="SAM" id="MobiDB-lite"/>
    </source>
</evidence>
<dbReference type="Proteomes" id="UP000292702">
    <property type="component" value="Unassembled WGS sequence"/>
</dbReference>
<proteinExistence type="predicted"/>
<evidence type="ECO:0000313" key="2">
    <source>
        <dbReference type="EMBL" id="TCD60560.1"/>
    </source>
</evidence>
<organism evidence="2 3">
    <name type="scientific">Steccherinum ochraceum</name>
    <dbReference type="NCBI Taxonomy" id="92696"/>
    <lineage>
        <taxon>Eukaryota</taxon>
        <taxon>Fungi</taxon>
        <taxon>Dikarya</taxon>
        <taxon>Basidiomycota</taxon>
        <taxon>Agaricomycotina</taxon>
        <taxon>Agaricomycetes</taxon>
        <taxon>Polyporales</taxon>
        <taxon>Steccherinaceae</taxon>
        <taxon>Steccherinum</taxon>
    </lineage>
</organism>
<feature type="region of interest" description="Disordered" evidence="1">
    <location>
        <begin position="1"/>
        <end position="25"/>
    </location>
</feature>
<reference evidence="2 3" key="1">
    <citation type="submission" date="2018-11" db="EMBL/GenBank/DDBJ databases">
        <title>Genome assembly of Steccherinum ochraceum LE-BIN_3174, the white-rot fungus of the Steccherinaceae family (The Residual Polyporoid clade, Polyporales, Basidiomycota).</title>
        <authorList>
            <person name="Fedorova T.V."/>
            <person name="Glazunova O.A."/>
            <person name="Landesman E.O."/>
            <person name="Moiseenko K.V."/>
            <person name="Psurtseva N.V."/>
            <person name="Savinova O.S."/>
            <person name="Shakhova N.V."/>
            <person name="Tyazhelova T.V."/>
            <person name="Vasina D.V."/>
        </authorList>
    </citation>
    <scope>NUCLEOTIDE SEQUENCE [LARGE SCALE GENOMIC DNA]</scope>
    <source>
        <strain evidence="2 3">LE-BIN_3174</strain>
    </source>
</reference>
<dbReference type="AlphaFoldDB" id="A0A4R0R154"/>
<protein>
    <submittedName>
        <fullName evidence="2">Uncharacterized protein</fullName>
    </submittedName>
</protein>
<comment type="caution">
    <text evidence="2">The sequence shown here is derived from an EMBL/GenBank/DDBJ whole genome shotgun (WGS) entry which is preliminary data.</text>
</comment>
<keyword evidence="3" id="KW-1185">Reference proteome</keyword>
<dbReference type="EMBL" id="RWJN01000577">
    <property type="protein sequence ID" value="TCD60560.1"/>
    <property type="molecule type" value="Genomic_DNA"/>
</dbReference>
<name>A0A4R0R154_9APHY</name>
<sequence length="135" mass="14380">MIHGLDNVTASDPRRYLEPQTPTGNPTQLGVEAFDEAPCDLQSAPQRELSRGTAPARTRFETNVGALGATFSAITRTVRIHLFILEASVIPQGLNVQLALNVLDLPVAVTVSAIVREIEDNGAGPAGESRQAHTI</sequence>
<gene>
    <name evidence="2" type="ORF">EIP91_009863</name>
</gene>
<accession>A0A4R0R154</accession>
<evidence type="ECO:0000313" key="3">
    <source>
        <dbReference type="Proteomes" id="UP000292702"/>
    </source>
</evidence>